<dbReference type="RefSeq" id="WP_274041376.1">
    <property type="nucleotide sequence ID" value="NZ_JANCPR020000025.1"/>
</dbReference>
<comment type="caution">
    <text evidence="1">The sequence shown here is derived from an EMBL/GenBank/DDBJ whole genome shotgun (WGS) entry which is preliminary data.</text>
</comment>
<evidence type="ECO:0000313" key="1">
    <source>
        <dbReference type="EMBL" id="MDJ1135011.1"/>
    </source>
</evidence>
<name>A0ABT7A2D8_9ACTN</name>
<evidence type="ECO:0000313" key="2">
    <source>
        <dbReference type="Proteomes" id="UP001214441"/>
    </source>
</evidence>
<dbReference type="EMBL" id="JANCPR020000025">
    <property type="protein sequence ID" value="MDJ1135011.1"/>
    <property type="molecule type" value="Genomic_DNA"/>
</dbReference>
<accession>A0ABT7A2D8</accession>
<gene>
    <name evidence="1" type="ORF">NMN56_024235</name>
</gene>
<proteinExistence type="predicted"/>
<sequence>MTDTQPAQHQVPDRRALADGLGIPVRRVTDAVLAEVARDPMFLHHLELCRDDPGMLDLLLSGAHASAAGSLDAAPAPAVTAAPTAPTAPTAPAASRGNAELLARAGAALAHWAASGFSRTPQAAYEKRLVTCRGCPHLTAPPRKALYRLMGTPDGLTLCGLCGCDVRRKAALASESCPAGRWEEAAP</sequence>
<organism evidence="1 2">
    <name type="scientific">Streptomyces iconiensis</name>
    <dbReference type="NCBI Taxonomy" id="1384038"/>
    <lineage>
        <taxon>Bacteria</taxon>
        <taxon>Bacillati</taxon>
        <taxon>Actinomycetota</taxon>
        <taxon>Actinomycetes</taxon>
        <taxon>Kitasatosporales</taxon>
        <taxon>Streptomycetaceae</taxon>
        <taxon>Streptomyces</taxon>
    </lineage>
</organism>
<reference evidence="1 2" key="1">
    <citation type="submission" date="2023-05" db="EMBL/GenBank/DDBJ databases">
        <title>Streptantibioticus silvisoli sp. nov., acidotolerant actinomycetes 1 from pine litter.</title>
        <authorList>
            <person name="Swiecimska M."/>
            <person name="Golinska P."/>
            <person name="Sangal V."/>
            <person name="Wachnowicz B."/>
            <person name="Goodfellow M."/>
        </authorList>
    </citation>
    <scope>NUCLEOTIDE SEQUENCE [LARGE SCALE GENOMIC DNA]</scope>
    <source>
        <strain evidence="1 2">DSM 42109</strain>
    </source>
</reference>
<dbReference type="Proteomes" id="UP001214441">
    <property type="component" value="Unassembled WGS sequence"/>
</dbReference>
<keyword evidence="2" id="KW-1185">Reference proteome</keyword>
<protein>
    <submittedName>
        <fullName evidence="1">Uncharacterized protein</fullName>
    </submittedName>
</protein>